<gene>
    <name evidence="3" type="primary">ttgI</name>
    <name evidence="3" type="ordered locus">TOL2_C37870</name>
</gene>
<proteinExistence type="inferred from homology"/>
<evidence type="ECO:0000256" key="2">
    <source>
        <dbReference type="RuleBase" id="RU362097"/>
    </source>
</evidence>
<dbReference type="PROSITE" id="PS51257">
    <property type="entry name" value="PROKAR_LIPOPROTEIN"/>
    <property type="match status" value="1"/>
</dbReference>
<dbReference type="Proteomes" id="UP000007347">
    <property type="component" value="Chromosome"/>
</dbReference>
<keyword evidence="4" id="KW-1185">Reference proteome</keyword>
<dbReference type="STRING" id="651182.TOL2_C37870"/>
<dbReference type="Pfam" id="PF02321">
    <property type="entry name" value="OEP"/>
    <property type="match status" value="2"/>
</dbReference>
<dbReference type="GO" id="GO:0005886">
    <property type="term" value="C:plasma membrane"/>
    <property type="evidence" value="ECO:0007669"/>
    <property type="project" value="UniProtKB-SubCell"/>
</dbReference>
<reference evidence="3 4" key="1">
    <citation type="journal article" date="2013" name="Environ. Microbiol.">
        <title>Complete genome, catabolic sub-proteomes and key-metabolites of Desulfobacula toluolica Tol2, a marine, aromatic compound-degrading, sulfate-reducing bacterium.</title>
        <authorList>
            <person name="Wohlbrand L."/>
            <person name="Jacob J.H."/>
            <person name="Kube M."/>
            <person name="Mussmann M."/>
            <person name="Jarling R."/>
            <person name="Beck A."/>
            <person name="Amann R."/>
            <person name="Wilkes H."/>
            <person name="Reinhardt R."/>
            <person name="Rabus R."/>
        </authorList>
    </citation>
    <scope>NUCLEOTIDE SEQUENCE [LARGE SCALE GENOMIC DNA]</scope>
    <source>
        <strain evidence="4">DSM 7467 / Tol2</strain>
    </source>
</reference>
<sequence>MKNQFQHIPSHPPKTLGRVFILALFTVFFASCTTVGPNYTPPKTQADGHWHTKLQDGLREKLDGPKNEDETSESVNSDTFPKINEMQYLTTWWETLEDPLLIDLMSKAIDANLSLKQGMAALRQASAQRGITNSRRYPTVDGDTSYYRKGSGSTSNGTGKESDIFAIGLDAGWELDLFGGIRRANEAADADLQASEAQLKDILVSITAEVALNYLDVRVYQTRLDVAQANIISQKETSELIQSRYQAGLSDELAFKQAMYNLKSTQSQLPTLRIGLEAAKNRLAVLVGQMPGALHGMLKAHDVIPSAPILVAVGVPADALRRRPDIRKAERELAAQTARIGVAEADLYPKFNLLGSIGLESLKAGDILEWSSRVWRIGPGVSWKLFDAGSIRKNIDVQTAIQEQFLLAYEQSVLFALEEVENALTAFVEEQVRKDRLLEAVAAAQRAAELAQDQYTAGLIDFSNVLDAQRSLLSFEDALALSDGRVVANLVTLYKTLGGGWEAVHPAE</sequence>
<evidence type="ECO:0000313" key="3">
    <source>
        <dbReference type="EMBL" id="CCK81943.1"/>
    </source>
</evidence>
<accession>K0NP92</accession>
<dbReference type="PANTHER" id="PTHR30203:SF31">
    <property type="entry name" value="RND EFFLUX SYSTEM, OUTER MEMBRANE LIPOPROTEIN, NODT"/>
    <property type="match status" value="1"/>
</dbReference>
<dbReference type="AlphaFoldDB" id="K0NP92"/>
<dbReference type="Gene3D" id="2.20.200.10">
    <property type="entry name" value="Outer membrane efflux proteins (OEP)"/>
    <property type="match status" value="1"/>
</dbReference>
<protein>
    <submittedName>
        <fullName evidence="3">TtgI: toluene efflux pump outer membrane protein</fullName>
    </submittedName>
</protein>
<dbReference type="KEGG" id="dto:TOL2_C37870"/>
<keyword evidence="2" id="KW-0472">Membrane</keyword>
<evidence type="ECO:0000256" key="1">
    <source>
        <dbReference type="ARBA" id="ARBA00007613"/>
    </source>
</evidence>
<keyword evidence="2" id="KW-0449">Lipoprotein</keyword>
<dbReference type="GO" id="GO:0015562">
    <property type="term" value="F:efflux transmembrane transporter activity"/>
    <property type="evidence" value="ECO:0007669"/>
    <property type="project" value="InterPro"/>
</dbReference>
<dbReference type="NCBIfam" id="TIGR01845">
    <property type="entry name" value="outer_NodT"/>
    <property type="match status" value="1"/>
</dbReference>
<comment type="similarity">
    <text evidence="1 2">Belongs to the outer membrane factor (OMF) (TC 1.B.17) family.</text>
</comment>
<dbReference type="SUPFAM" id="SSF56954">
    <property type="entry name" value="Outer membrane efflux proteins (OEP)"/>
    <property type="match status" value="1"/>
</dbReference>
<name>K0NP92_DESTT</name>
<dbReference type="Gene3D" id="1.20.1600.10">
    <property type="entry name" value="Outer membrane efflux proteins (OEP)"/>
    <property type="match status" value="1"/>
</dbReference>
<dbReference type="InterPro" id="IPR010131">
    <property type="entry name" value="MdtP/NodT-like"/>
</dbReference>
<dbReference type="EMBL" id="FO203503">
    <property type="protein sequence ID" value="CCK81943.1"/>
    <property type="molecule type" value="Genomic_DNA"/>
</dbReference>
<evidence type="ECO:0000313" key="4">
    <source>
        <dbReference type="Proteomes" id="UP000007347"/>
    </source>
</evidence>
<comment type="subcellular location">
    <subcellularLocation>
        <location evidence="2">Cell membrane</location>
        <topology evidence="2">Lipid-anchor</topology>
    </subcellularLocation>
</comment>
<dbReference type="InterPro" id="IPR003423">
    <property type="entry name" value="OMP_efflux"/>
</dbReference>
<dbReference type="PANTHER" id="PTHR30203">
    <property type="entry name" value="OUTER MEMBRANE CATION EFFLUX PROTEIN"/>
    <property type="match status" value="1"/>
</dbReference>
<keyword evidence="2" id="KW-0564">Palmitate</keyword>
<keyword evidence="2" id="KW-1134">Transmembrane beta strand</keyword>
<keyword evidence="2" id="KW-0812">Transmembrane</keyword>
<organism evidence="3 4">
    <name type="scientific">Desulfobacula toluolica (strain DSM 7467 / Tol2)</name>
    <dbReference type="NCBI Taxonomy" id="651182"/>
    <lineage>
        <taxon>Bacteria</taxon>
        <taxon>Pseudomonadati</taxon>
        <taxon>Thermodesulfobacteriota</taxon>
        <taxon>Desulfobacteria</taxon>
        <taxon>Desulfobacterales</taxon>
        <taxon>Desulfobacteraceae</taxon>
        <taxon>Desulfobacula</taxon>
    </lineage>
</organism>
<dbReference type="HOGENOM" id="CLU_012817_13_0_7"/>